<dbReference type="Proteomes" id="UP000660729">
    <property type="component" value="Unassembled WGS sequence"/>
</dbReference>
<evidence type="ECO:0000313" key="14">
    <source>
        <dbReference type="Proteomes" id="UP000660729"/>
    </source>
</evidence>
<dbReference type="InterPro" id="IPR036811">
    <property type="entry name" value="Ubol_cytC_Rdtase_hinge_dom_sf"/>
</dbReference>
<protein>
    <recommendedName>
        <fullName evidence="9">Cytochrome b-c1 complex subunit 6, mitochondrial</fullName>
    </recommendedName>
    <alternativeName>
        <fullName evidence="10">Complex III subunit 6</fullName>
    </alternativeName>
</protein>
<keyword evidence="8" id="KW-0472">Membrane</keyword>
<evidence type="ECO:0000256" key="1">
    <source>
        <dbReference type="ARBA" id="ARBA00004137"/>
    </source>
</evidence>
<comment type="similarity">
    <text evidence="2">Belongs to the UQCRH/QCR6 family.</text>
</comment>
<evidence type="ECO:0000256" key="7">
    <source>
        <dbReference type="ARBA" id="ARBA00023128"/>
    </source>
</evidence>
<dbReference type="PANTHER" id="PTHR15336:SF0">
    <property type="entry name" value="CYTOCHROME B-C1 COMPLEX SUBUNIT 6, MITOCHONDRIAL"/>
    <property type="match status" value="1"/>
</dbReference>
<sequence length="102" mass="11660">MGIFDYVSDLYAAMTVQEAYAEEPQKDEDSEGGEEKEESSEGECLKSAQCAPLKHHYDECAERVKHQEEQYGKASEDCVEEFFHMMHCATQCAAPKLFKQLR</sequence>
<evidence type="ECO:0000313" key="13">
    <source>
        <dbReference type="EMBL" id="KAF7192439.1"/>
    </source>
</evidence>
<evidence type="ECO:0000256" key="8">
    <source>
        <dbReference type="ARBA" id="ARBA00023136"/>
    </source>
</evidence>
<dbReference type="FunFam" id="1.10.287.20:FF:000003">
    <property type="entry name" value="Cytochrome b-c1 complex subunit 6"/>
    <property type="match status" value="1"/>
</dbReference>
<evidence type="ECO:0000256" key="6">
    <source>
        <dbReference type="ARBA" id="ARBA00022982"/>
    </source>
</evidence>
<evidence type="ECO:0000256" key="4">
    <source>
        <dbReference type="ARBA" id="ARBA00022660"/>
    </source>
</evidence>
<dbReference type="AlphaFoldDB" id="A0A8H6RK08"/>
<comment type="subcellular location">
    <subcellularLocation>
        <location evidence="1">Mitochondrion inner membrane</location>
        <topology evidence="1">Peripheral membrane protein</topology>
        <orientation evidence="1">Intermembrane side</orientation>
    </subcellularLocation>
</comment>
<dbReference type="OrthoDB" id="405848at2759"/>
<dbReference type="SUPFAM" id="SSF81531">
    <property type="entry name" value="Non-heme 11 kDa protein of cytochrome bc1 complex (Ubiquinol-cytochrome c reductase)"/>
    <property type="match status" value="1"/>
</dbReference>
<accession>A0A8H6RK08</accession>
<dbReference type="GO" id="GO:0005743">
    <property type="term" value="C:mitochondrial inner membrane"/>
    <property type="evidence" value="ECO:0007669"/>
    <property type="project" value="UniProtKB-SubCell"/>
</dbReference>
<dbReference type="PANTHER" id="PTHR15336">
    <property type="entry name" value="UBIQUINOL-CYTOCHROME C REDUCTASE COMPLEX 7.8 KDA PROTEIN"/>
    <property type="match status" value="1"/>
</dbReference>
<name>A0A8H6RK08_9PEZI</name>
<dbReference type="Gene3D" id="1.10.287.20">
    <property type="entry name" value="Ubiquinol-cytochrome C reductase hinge domain"/>
    <property type="match status" value="1"/>
</dbReference>
<feature type="domain" description="Ubiquinol-cytochrome C reductase hinge" evidence="12">
    <location>
        <begin position="41"/>
        <end position="102"/>
    </location>
</feature>
<dbReference type="GO" id="GO:0006122">
    <property type="term" value="P:mitochondrial electron transport, ubiquinol to cytochrome c"/>
    <property type="evidence" value="ECO:0007669"/>
    <property type="project" value="InterPro"/>
</dbReference>
<evidence type="ECO:0000256" key="5">
    <source>
        <dbReference type="ARBA" id="ARBA00022792"/>
    </source>
</evidence>
<keyword evidence="4" id="KW-0679">Respiratory chain</keyword>
<dbReference type="EMBL" id="JABCIY010000131">
    <property type="protein sequence ID" value="KAF7192439.1"/>
    <property type="molecule type" value="Genomic_DNA"/>
</dbReference>
<dbReference type="Pfam" id="PF02320">
    <property type="entry name" value="UCR_hinge"/>
    <property type="match status" value="1"/>
</dbReference>
<gene>
    <name evidence="13" type="ORF">HII31_06214</name>
</gene>
<evidence type="ECO:0000256" key="9">
    <source>
        <dbReference type="ARBA" id="ARBA00044155"/>
    </source>
</evidence>
<feature type="region of interest" description="Disordered" evidence="11">
    <location>
        <begin position="20"/>
        <end position="45"/>
    </location>
</feature>
<keyword evidence="7" id="KW-0496">Mitochondrion</keyword>
<keyword evidence="6" id="KW-0249">Electron transport</keyword>
<feature type="compositionally biased region" description="Acidic residues" evidence="11">
    <location>
        <begin position="25"/>
        <end position="41"/>
    </location>
</feature>
<evidence type="ECO:0000256" key="2">
    <source>
        <dbReference type="ARBA" id="ARBA00006498"/>
    </source>
</evidence>
<keyword evidence="5" id="KW-0999">Mitochondrion inner membrane</keyword>
<keyword evidence="14" id="KW-1185">Reference proteome</keyword>
<evidence type="ECO:0000256" key="10">
    <source>
        <dbReference type="ARBA" id="ARBA00044246"/>
    </source>
</evidence>
<evidence type="ECO:0000256" key="3">
    <source>
        <dbReference type="ARBA" id="ARBA00022448"/>
    </source>
</evidence>
<dbReference type="InterPro" id="IPR023184">
    <property type="entry name" value="Ubol_cytC_Rdtase_hinge_dom"/>
</dbReference>
<dbReference type="InterPro" id="IPR003422">
    <property type="entry name" value="Cyt_b-c1_6"/>
</dbReference>
<evidence type="ECO:0000259" key="12">
    <source>
        <dbReference type="Pfam" id="PF02320"/>
    </source>
</evidence>
<keyword evidence="3" id="KW-0813">Transport</keyword>
<evidence type="ECO:0000256" key="11">
    <source>
        <dbReference type="SAM" id="MobiDB-lite"/>
    </source>
</evidence>
<proteinExistence type="inferred from homology"/>
<reference evidence="13" key="1">
    <citation type="submission" date="2020-04" db="EMBL/GenBank/DDBJ databases">
        <title>Draft genome resource of the tomato pathogen Pseudocercospora fuligena.</title>
        <authorList>
            <person name="Zaccaron A."/>
        </authorList>
    </citation>
    <scope>NUCLEOTIDE SEQUENCE</scope>
    <source>
        <strain evidence="13">PF001</strain>
    </source>
</reference>
<organism evidence="13 14">
    <name type="scientific">Pseudocercospora fuligena</name>
    <dbReference type="NCBI Taxonomy" id="685502"/>
    <lineage>
        <taxon>Eukaryota</taxon>
        <taxon>Fungi</taxon>
        <taxon>Dikarya</taxon>
        <taxon>Ascomycota</taxon>
        <taxon>Pezizomycotina</taxon>
        <taxon>Dothideomycetes</taxon>
        <taxon>Dothideomycetidae</taxon>
        <taxon>Mycosphaerellales</taxon>
        <taxon>Mycosphaerellaceae</taxon>
        <taxon>Pseudocercospora</taxon>
    </lineage>
</organism>
<comment type="caution">
    <text evidence="13">The sequence shown here is derived from an EMBL/GenBank/DDBJ whole genome shotgun (WGS) entry which is preliminary data.</text>
</comment>